<accession>A0A542XAD2</accession>
<dbReference type="Proteomes" id="UP000318336">
    <property type="component" value="Unassembled WGS sequence"/>
</dbReference>
<dbReference type="AlphaFoldDB" id="A0A542XAD2"/>
<evidence type="ECO:0000256" key="1">
    <source>
        <dbReference type="SAM" id="MobiDB-lite"/>
    </source>
</evidence>
<reference evidence="2 3" key="1">
    <citation type="submission" date="2019-06" db="EMBL/GenBank/DDBJ databases">
        <title>Sequencing the genomes of 1000 actinobacteria strains.</title>
        <authorList>
            <person name="Klenk H.-P."/>
        </authorList>
    </citation>
    <scope>NUCLEOTIDE SEQUENCE [LARGE SCALE GENOMIC DNA]</scope>
    <source>
        <strain evidence="2 3">DSM 24617</strain>
    </source>
</reference>
<keyword evidence="3" id="KW-1185">Reference proteome</keyword>
<gene>
    <name evidence="2" type="ORF">FB554_0886</name>
</gene>
<comment type="caution">
    <text evidence="2">The sequence shown here is derived from an EMBL/GenBank/DDBJ whole genome shotgun (WGS) entry which is preliminary data.</text>
</comment>
<protein>
    <submittedName>
        <fullName evidence="2">Uncharacterized protein</fullName>
    </submittedName>
</protein>
<feature type="region of interest" description="Disordered" evidence="1">
    <location>
        <begin position="1"/>
        <end position="32"/>
    </location>
</feature>
<dbReference type="EMBL" id="VFOK01000001">
    <property type="protein sequence ID" value="TQL32754.1"/>
    <property type="molecule type" value="Genomic_DNA"/>
</dbReference>
<sequence length="134" mass="14712">MNPGADASRGYPGAVPFWKRRTDADLPDDDAEPLEPRALLRLFDEIGQSCADEVGRLGGDRDQVIATVWFAENQEVSRVNLTSDGLPVNAGKKFVRELSTQAAPLRRQPSDGRLDRLDATVENGALSTQVTYRD</sequence>
<evidence type="ECO:0000313" key="3">
    <source>
        <dbReference type="Proteomes" id="UP000318336"/>
    </source>
</evidence>
<proteinExistence type="predicted"/>
<evidence type="ECO:0000313" key="2">
    <source>
        <dbReference type="EMBL" id="TQL32754.1"/>
    </source>
</evidence>
<name>A0A542XAD2_9MICO</name>
<organism evidence="2 3">
    <name type="scientific">Barrientosiimonas humi</name>
    <dbReference type="NCBI Taxonomy" id="999931"/>
    <lineage>
        <taxon>Bacteria</taxon>
        <taxon>Bacillati</taxon>
        <taxon>Actinomycetota</taxon>
        <taxon>Actinomycetes</taxon>
        <taxon>Micrococcales</taxon>
        <taxon>Dermacoccaceae</taxon>
        <taxon>Barrientosiimonas</taxon>
    </lineage>
</organism>